<gene>
    <name evidence="2" type="ordered locus">Sterm_3743</name>
</gene>
<reference evidence="3" key="1">
    <citation type="submission" date="2009-09" db="EMBL/GenBank/DDBJ databases">
        <title>The complete chromosome of Sebaldella termitidis ATCC 33386.</title>
        <authorList>
            <consortium name="US DOE Joint Genome Institute (JGI-PGF)"/>
            <person name="Lucas S."/>
            <person name="Copeland A."/>
            <person name="Lapidus A."/>
            <person name="Glavina del Rio T."/>
            <person name="Dalin E."/>
            <person name="Tice H."/>
            <person name="Bruce D."/>
            <person name="Goodwin L."/>
            <person name="Pitluck S."/>
            <person name="Kyrpides N."/>
            <person name="Mavromatis K."/>
            <person name="Ivanova N."/>
            <person name="Mikhailova N."/>
            <person name="Sims D."/>
            <person name="Meincke L."/>
            <person name="Brettin T."/>
            <person name="Detter J.C."/>
            <person name="Han C."/>
            <person name="Larimer F."/>
            <person name="Land M."/>
            <person name="Hauser L."/>
            <person name="Markowitz V."/>
            <person name="Cheng J.F."/>
            <person name="Hugenholtz P."/>
            <person name="Woyke T."/>
            <person name="Wu D."/>
            <person name="Eisen J.A."/>
        </authorList>
    </citation>
    <scope>NUCLEOTIDE SEQUENCE [LARGE SCALE GENOMIC DNA]</scope>
    <source>
        <strain evidence="3">ATCC 33386 / NCTC 11300</strain>
    </source>
</reference>
<protein>
    <submittedName>
        <fullName evidence="2">Uncharacterized protein</fullName>
    </submittedName>
</protein>
<dbReference type="AlphaFoldDB" id="D1ARU1"/>
<feature type="transmembrane region" description="Helical" evidence="1">
    <location>
        <begin position="92"/>
        <end position="112"/>
    </location>
</feature>
<keyword evidence="1" id="KW-1133">Transmembrane helix</keyword>
<feature type="transmembrane region" description="Helical" evidence="1">
    <location>
        <begin position="51"/>
        <end position="80"/>
    </location>
</feature>
<organism evidence="2 3">
    <name type="scientific">Sebaldella termitidis (strain ATCC 33386 / NCTC 11300)</name>
    <dbReference type="NCBI Taxonomy" id="526218"/>
    <lineage>
        <taxon>Bacteria</taxon>
        <taxon>Fusobacteriati</taxon>
        <taxon>Fusobacteriota</taxon>
        <taxon>Fusobacteriia</taxon>
        <taxon>Fusobacteriales</taxon>
        <taxon>Leptotrichiaceae</taxon>
        <taxon>Sebaldella</taxon>
    </lineage>
</organism>
<name>D1ARU1_SEBTE</name>
<evidence type="ECO:0000256" key="1">
    <source>
        <dbReference type="SAM" id="Phobius"/>
    </source>
</evidence>
<dbReference type="RefSeq" id="WP_012863159.1">
    <property type="nucleotide sequence ID" value="NC_013517.1"/>
</dbReference>
<evidence type="ECO:0000313" key="3">
    <source>
        <dbReference type="Proteomes" id="UP000000845"/>
    </source>
</evidence>
<keyword evidence="1" id="KW-0812">Transmembrane</keyword>
<reference evidence="2 3" key="2">
    <citation type="journal article" date="2010" name="Stand. Genomic Sci.">
        <title>Complete genome sequence of Sebaldella termitidis type strain (NCTC 11300).</title>
        <authorList>
            <person name="Harmon-Smith M."/>
            <person name="Celia L."/>
            <person name="Chertkov O."/>
            <person name="Lapidus A."/>
            <person name="Copeland A."/>
            <person name="Glavina Del Rio T."/>
            <person name="Nolan M."/>
            <person name="Lucas S."/>
            <person name="Tice H."/>
            <person name="Cheng J.F."/>
            <person name="Han C."/>
            <person name="Detter J.C."/>
            <person name="Bruce D."/>
            <person name="Goodwin L."/>
            <person name="Pitluck S."/>
            <person name="Pati A."/>
            <person name="Liolios K."/>
            <person name="Ivanova N."/>
            <person name="Mavromatis K."/>
            <person name="Mikhailova N."/>
            <person name="Chen A."/>
            <person name="Palaniappan K."/>
            <person name="Land M."/>
            <person name="Hauser L."/>
            <person name="Chang Y.J."/>
            <person name="Jeffries C.D."/>
            <person name="Brettin T."/>
            <person name="Goker M."/>
            <person name="Beck B."/>
            <person name="Bristow J."/>
            <person name="Eisen J.A."/>
            <person name="Markowitz V."/>
            <person name="Hugenholtz P."/>
            <person name="Kyrpides N.C."/>
            <person name="Klenk H.P."/>
            <person name="Chen F."/>
        </authorList>
    </citation>
    <scope>NUCLEOTIDE SEQUENCE [LARGE SCALE GENOMIC DNA]</scope>
    <source>
        <strain evidence="3">ATCC 33386 / NCTC 11300</strain>
    </source>
</reference>
<sequence>MSKTKKIWLGVLSFSPLVVTTLFIGIILLFYAKIIFGAIDGSLAYSDGREFIFFAVFLIIFGLLMNISIYLTLIIFIICIVKNKRIGDTAKILYLVGMYFLYTIVPIVYFFIEIIGKKEETASNE</sequence>
<accession>D1ARU1</accession>
<dbReference type="KEGG" id="str:Sterm_3743"/>
<evidence type="ECO:0000313" key="2">
    <source>
        <dbReference type="EMBL" id="ACZ10577.1"/>
    </source>
</evidence>
<proteinExistence type="predicted"/>
<keyword evidence="3" id="KW-1185">Reference proteome</keyword>
<dbReference type="HOGENOM" id="CLU_1991134_0_0_0"/>
<feature type="transmembrane region" description="Helical" evidence="1">
    <location>
        <begin position="7"/>
        <end position="31"/>
    </location>
</feature>
<dbReference type="Proteomes" id="UP000000845">
    <property type="component" value="Chromosome"/>
</dbReference>
<keyword evidence="1" id="KW-0472">Membrane</keyword>
<dbReference type="EMBL" id="CP001739">
    <property type="protein sequence ID" value="ACZ10577.1"/>
    <property type="molecule type" value="Genomic_DNA"/>
</dbReference>